<dbReference type="STRING" id="545501.BN997_03552"/>
<dbReference type="InterPro" id="IPR007404">
    <property type="entry name" value="YdjM-like"/>
</dbReference>
<feature type="transmembrane region" description="Helical" evidence="1">
    <location>
        <begin position="139"/>
        <end position="158"/>
    </location>
</feature>
<gene>
    <name evidence="2" type="primary">ydjM</name>
    <name evidence="2" type="ORF">BN997_03552</name>
</gene>
<accession>A0A0A1ME29</accession>
<keyword evidence="1" id="KW-1133">Transmembrane helix</keyword>
<evidence type="ECO:0000256" key="1">
    <source>
        <dbReference type="SAM" id="Phobius"/>
    </source>
</evidence>
<dbReference type="PIRSF" id="PIRSF030780">
    <property type="entry name" value="Md_memb_hyd_prd"/>
    <property type="match status" value="1"/>
</dbReference>
<proteinExistence type="predicted"/>
<organism evidence="2 3">
    <name type="scientific">Oceanobacillus oncorhynchi</name>
    <dbReference type="NCBI Taxonomy" id="545501"/>
    <lineage>
        <taxon>Bacteria</taxon>
        <taxon>Bacillati</taxon>
        <taxon>Bacillota</taxon>
        <taxon>Bacilli</taxon>
        <taxon>Bacillales</taxon>
        <taxon>Bacillaceae</taxon>
        <taxon>Oceanobacillus</taxon>
    </lineage>
</organism>
<dbReference type="PANTHER" id="PTHR35531:SF1">
    <property type="entry name" value="INNER MEMBRANE PROTEIN YBCI-RELATED"/>
    <property type="match status" value="1"/>
</dbReference>
<reference evidence="2 3" key="1">
    <citation type="submission" date="2014-11" db="EMBL/GenBank/DDBJ databases">
        <authorList>
            <person name="Urmite Genomes Urmite Genomes"/>
        </authorList>
    </citation>
    <scope>NUCLEOTIDE SEQUENCE [LARGE SCALE GENOMIC DNA]</scope>
    <source>
        <strain evidence="2 3">Oc5</strain>
    </source>
</reference>
<name>A0A0A1ME29_9BACI</name>
<feature type="transmembrane region" description="Helical" evidence="1">
    <location>
        <begin position="68"/>
        <end position="88"/>
    </location>
</feature>
<sequence length="159" mass="16859">MTGKTHIMAGITATTAIVAITDAYQPEWFIAAGAAGGLLPDICHSGSKIGRRFPAVSKVVNTLFGHRTFTHSLLFLALVAFILSKFISNPSITMGILAGMVTHFILDAATKQGIKLLYPAKITIRFPFAATTGGKAEGVVLLALTVVTLFYANSILAFF</sequence>
<dbReference type="OrthoDB" id="5459053at2"/>
<keyword evidence="1" id="KW-0472">Membrane</keyword>
<keyword evidence="1" id="KW-0812">Transmembrane</keyword>
<dbReference type="RefSeq" id="WP_042533996.1">
    <property type="nucleotide sequence ID" value="NZ_CAXOIH010000002.1"/>
</dbReference>
<dbReference type="InterPro" id="IPR016956">
    <property type="entry name" value="YdjM"/>
</dbReference>
<evidence type="ECO:0000313" key="3">
    <source>
        <dbReference type="Proteomes" id="UP000040453"/>
    </source>
</evidence>
<dbReference type="Pfam" id="PF04307">
    <property type="entry name" value="YdjM"/>
    <property type="match status" value="1"/>
</dbReference>
<evidence type="ECO:0000313" key="2">
    <source>
        <dbReference type="EMBL" id="CEI83635.1"/>
    </source>
</evidence>
<keyword evidence="3" id="KW-1185">Reference proteome</keyword>
<dbReference type="PANTHER" id="PTHR35531">
    <property type="entry name" value="INNER MEMBRANE PROTEIN YBCI-RELATED"/>
    <property type="match status" value="1"/>
</dbReference>
<protein>
    <submittedName>
        <fullName evidence="2">Inner membrane protein YdjM</fullName>
    </submittedName>
</protein>
<dbReference type="AlphaFoldDB" id="A0A0A1ME29"/>
<dbReference type="EMBL" id="CDGG01000001">
    <property type="protein sequence ID" value="CEI83635.1"/>
    <property type="molecule type" value="Genomic_DNA"/>
</dbReference>
<dbReference type="Proteomes" id="UP000040453">
    <property type="component" value="Unassembled WGS sequence"/>
</dbReference>